<evidence type="ECO:0000313" key="2">
    <source>
        <dbReference type="EMBL" id="CAH9069519.1"/>
    </source>
</evidence>
<evidence type="ECO:0000313" key="3">
    <source>
        <dbReference type="Proteomes" id="UP001152484"/>
    </source>
</evidence>
<protein>
    <recommendedName>
        <fullName evidence="1">Replication protein A 70 kDa DNA-binding subunit B/D first OB fold domain-containing protein</fullName>
    </recommendedName>
</protein>
<evidence type="ECO:0000259" key="1">
    <source>
        <dbReference type="Pfam" id="PF02721"/>
    </source>
</evidence>
<organism evidence="2 3">
    <name type="scientific">Cuscuta europaea</name>
    <name type="common">European dodder</name>
    <dbReference type="NCBI Taxonomy" id="41803"/>
    <lineage>
        <taxon>Eukaryota</taxon>
        <taxon>Viridiplantae</taxon>
        <taxon>Streptophyta</taxon>
        <taxon>Embryophyta</taxon>
        <taxon>Tracheophyta</taxon>
        <taxon>Spermatophyta</taxon>
        <taxon>Magnoliopsida</taxon>
        <taxon>eudicotyledons</taxon>
        <taxon>Gunneridae</taxon>
        <taxon>Pentapetalae</taxon>
        <taxon>asterids</taxon>
        <taxon>lamiids</taxon>
        <taxon>Solanales</taxon>
        <taxon>Convolvulaceae</taxon>
        <taxon>Cuscuteae</taxon>
        <taxon>Cuscuta</taxon>
        <taxon>Cuscuta subgen. Cuscuta</taxon>
    </lineage>
</organism>
<accession>A0A9P0YND1</accession>
<proteinExistence type="predicted"/>
<dbReference type="InterPro" id="IPR012340">
    <property type="entry name" value="NA-bd_OB-fold"/>
</dbReference>
<dbReference type="PANTHER" id="PTHR47165">
    <property type="entry name" value="OS03G0429900 PROTEIN"/>
    <property type="match status" value="1"/>
</dbReference>
<feature type="domain" description="Replication protein A 70 kDa DNA-binding subunit B/D first OB fold" evidence="1">
    <location>
        <begin position="57"/>
        <end position="146"/>
    </location>
</feature>
<dbReference type="PANTHER" id="PTHR47165:SF4">
    <property type="entry name" value="OS03G0429900 PROTEIN"/>
    <property type="match status" value="1"/>
</dbReference>
<name>A0A9P0YND1_CUSEU</name>
<dbReference type="CDD" id="cd04480">
    <property type="entry name" value="RPA1_DBD_A_like"/>
    <property type="match status" value="1"/>
</dbReference>
<gene>
    <name evidence="2" type="ORF">CEURO_LOCUS3259</name>
</gene>
<dbReference type="Pfam" id="PF02721">
    <property type="entry name" value="DUF223"/>
    <property type="match status" value="1"/>
</dbReference>
<comment type="caution">
    <text evidence="2">The sequence shown here is derived from an EMBL/GenBank/DDBJ whole genome shotgun (WGS) entry which is preliminary data.</text>
</comment>
<dbReference type="AlphaFoldDB" id="A0A9P0YND1"/>
<dbReference type="EMBL" id="CAMAPE010000005">
    <property type="protein sequence ID" value="CAH9069519.1"/>
    <property type="molecule type" value="Genomic_DNA"/>
</dbReference>
<reference evidence="2" key="1">
    <citation type="submission" date="2022-07" db="EMBL/GenBank/DDBJ databases">
        <authorList>
            <person name="Macas J."/>
            <person name="Novak P."/>
            <person name="Neumann P."/>
        </authorList>
    </citation>
    <scope>NUCLEOTIDE SEQUENCE</scope>
</reference>
<dbReference type="Proteomes" id="UP001152484">
    <property type="component" value="Unassembled WGS sequence"/>
</dbReference>
<dbReference type="Gene3D" id="2.40.50.140">
    <property type="entry name" value="Nucleic acid-binding proteins"/>
    <property type="match status" value="1"/>
</dbReference>
<dbReference type="InterPro" id="IPR003871">
    <property type="entry name" value="RFA1B/D_OB_1st"/>
</dbReference>
<dbReference type="OrthoDB" id="1304365at2759"/>
<sequence length="170" mass="19730">MGNYYLSSLTLYIYISHPSKKLSPFSLIPTDSPMALNSPFKVLLKDVTTQLDDKGVLLVRVVHMWIVPDKGNSSESYMIDMVLMDEEGMRIQATIENSHVSNFKDKIKEHGLYGMMRFEVRANNGDYRPTSHSFRLYFKENTKIKERELSSETKFPKDLYSLKSFTEIKK</sequence>
<keyword evidence="3" id="KW-1185">Reference proteome</keyword>
<dbReference type="SUPFAM" id="SSF50249">
    <property type="entry name" value="Nucleic acid-binding proteins"/>
    <property type="match status" value="1"/>
</dbReference>